<evidence type="ECO:0000256" key="1">
    <source>
        <dbReference type="SAM" id="MobiDB-lite"/>
    </source>
</evidence>
<comment type="caution">
    <text evidence="2">The sequence shown here is derived from an EMBL/GenBank/DDBJ whole genome shotgun (WGS) entry which is preliminary data.</text>
</comment>
<protein>
    <submittedName>
        <fullName evidence="2">Uncharacterized protein</fullName>
    </submittedName>
</protein>
<sequence length="239" mass="26933">MSSLSQSRWAPASAGTQRQSDRNPGFHLSPSEELARFRKIAARLRWKLPFLDAGYQRATATAGEAMDADEIAQAEIMFKLDFHEYYALLERALVHLLAVFGVTVSAKNNLPWATSHRYHANVLDALQVKSSPLHTVLGSGNTFDQLKRAKELRNRWKTADLSADERLRDDFYSATRVEEVKPLHSYDLAEILKAVLGGIERGYELAEAHVAKHDTSRNGHDRVADDWAFIVDAMDWEAV</sequence>
<dbReference type="Proteomes" id="UP000256690">
    <property type="component" value="Unassembled WGS sequence"/>
</dbReference>
<gene>
    <name evidence="2" type="ORF">DSM5745_08460</name>
</gene>
<dbReference type="GeneID" id="38118830"/>
<feature type="compositionally biased region" description="Polar residues" evidence="1">
    <location>
        <begin position="1"/>
        <end position="18"/>
    </location>
</feature>
<feature type="region of interest" description="Disordered" evidence="1">
    <location>
        <begin position="1"/>
        <end position="27"/>
    </location>
</feature>
<reference evidence="2 3" key="1">
    <citation type="journal article" date="2018" name="IMA Fungus">
        <title>IMA Genome-F 9: Draft genome sequence of Annulohypoxylon stygium, Aspergillus mulundensis, Berkeleyomyces basicola (syn. Thielaviopsis basicola), Ceratocystis smalleyi, two Cercospora beticola strains, Coleophoma cylindrospora, Fusarium fracticaudum, Phialophora cf. hyalina, and Morchella septimelata.</title>
        <authorList>
            <person name="Wingfield B.D."/>
            <person name="Bills G.F."/>
            <person name="Dong Y."/>
            <person name="Huang W."/>
            <person name="Nel W.J."/>
            <person name="Swalarsk-Parry B.S."/>
            <person name="Vaghefi N."/>
            <person name="Wilken P.M."/>
            <person name="An Z."/>
            <person name="de Beer Z.W."/>
            <person name="De Vos L."/>
            <person name="Chen L."/>
            <person name="Duong T.A."/>
            <person name="Gao Y."/>
            <person name="Hammerbacher A."/>
            <person name="Kikkert J.R."/>
            <person name="Li Y."/>
            <person name="Li H."/>
            <person name="Li K."/>
            <person name="Li Q."/>
            <person name="Liu X."/>
            <person name="Ma X."/>
            <person name="Naidoo K."/>
            <person name="Pethybridge S.J."/>
            <person name="Sun J."/>
            <person name="Steenkamp E.T."/>
            <person name="van der Nest M.A."/>
            <person name="van Wyk S."/>
            <person name="Wingfield M.J."/>
            <person name="Xiong C."/>
            <person name="Yue Q."/>
            <person name="Zhang X."/>
        </authorList>
    </citation>
    <scope>NUCLEOTIDE SEQUENCE [LARGE SCALE GENOMIC DNA]</scope>
    <source>
        <strain evidence="2 3">DSM 5745</strain>
    </source>
</reference>
<dbReference type="STRING" id="1810919.A0A3D8R409"/>
<accession>A0A3D8R409</accession>
<dbReference type="RefSeq" id="XP_026600489.1">
    <property type="nucleotide sequence ID" value="XM_026750476.1"/>
</dbReference>
<dbReference type="AlphaFoldDB" id="A0A3D8R409"/>
<dbReference type="OrthoDB" id="3858188at2759"/>
<proteinExistence type="predicted"/>
<evidence type="ECO:0000313" key="2">
    <source>
        <dbReference type="EMBL" id="RDW68700.1"/>
    </source>
</evidence>
<organism evidence="2 3">
    <name type="scientific">Aspergillus mulundensis</name>
    <dbReference type="NCBI Taxonomy" id="1810919"/>
    <lineage>
        <taxon>Eukaryota</taxon>
        <taxon>Fungi</taxon>
        <taxon>Dikarya</taxon>
        <taxon>Ascomycota</taxon>
        <taxon>Pezizomycotina</taxon>
        <taxon>Eurotiomycetes</taxon>
        <taxon>Eurotiomycetidae</taxon>
        <taxon>Eurotiales</taxon>
        <taxon>Aspergillaceae</taxon>
        <taxon>Aspergillus</taxon>
        <taxon>Aspergillus subgen. Nidulantes</taxon>
    </lineage>
</organism>
<dbReference type="EMBL" id="PVWQ01000011">
    <property type="protein sequence ID" value="RDW68700.1"/>
    <property type="molecule type" value="Genomic_DNA"/>
</dbReference>
<name>A0A3D8R409_9EURO</name>
<evidence type="ECO:0000313" key="3">
    <source>
        <dbReference type="Proteomes" id="UP000256690"/>
    </source>
</evidence>
<keyword evidence="3" id="KW-1185">Reference proteome</keyword>